<keyword evidence="4" id="KW-0418">Kinase</keyword>
<protein>
    <recommendedName>
        <fullName evidence="7">Alpha-type protein kinase domain-containing protein</fullName>
    </recommendedName>
</protein>
<sequence length="448" mass="48955">MGIVHLGKKAVNFFLWNWNKFIFSIISCWVGIEVDSASVGGKKDFGLGTLGDLWCKAQTNLLCVSPTDAKRSVLDFHVVVDYDPTRLEEECYESKVEKRHVTARKTKRANSVVAADLHLRSSANAAAKKPRVSAAGKEAYSTTLSRSGGATYSVRKGTYVLDERNDFMFVEDEETLSPIVEKKSFASGKMKNAYKMLISGTSYAAKCFYNIGDEDGNTATKEENLAHLKEELLRQVVARQCIERFRAAARKYICNVKIMESFILTVAEGPLKGHAWLGDPLLSTDPNANCKFSGTEMAGENEDLVGKTCDAFAHFSLYDSDGAIVFVDIQGINTAALPLTSRKAETTAHGLILFDLMIHSALQSYGHGDQGWDGIGDFVQQHRCNSICAALDLPSVQDIWSKSDPDAEDDENALATGSPSCTGTLDQTSPSLDGLHSLHNNPGPEDED</sequence>
<dbReference type="SMART" id="SM00811">
    <property type="entry name" value="Alpha_kinase"/>
    <property type="match status" value="1"/>
</dbReference>
<dbReference type="PROSITE" id="PS51158">
    <property type="entry name" value="ALPHA_KINASE"/>
    <property type="match status" value="1"/>
</dbReference>
<evidence type="ECO:0000313" key="9">
    <source>
        <dbReference type="Proteomes" id="UP000290288"/>
    </source>
</evidence>
<evidence type="ECO:0000256" key="6">
    <source>
        <dbReference type="SAM" id="MobiDB-lite"/>
    </source>
</evidence>
<dbReference type="InterPro" id="IPR004166">
    <property type="entry name" value="a-kinase_dom"/>
</dbReference>
<dbReference type="InterPro" id="IPR011009">
    <property type="entry name" value="Kinase-like_dom_sf"/>
</dbReference>
<dbReference type="GO" id="GO:0031037">
    <property type="term" value="P:myosin II filament disassembly"/>
    <property type="evidence" value="ECO:0007669"/>
    <property type="project" value="TreeGrafter"/>
</dbReference>
<dbReference type="GO" id="GO:1903013">
    <property type="term" value="P:response to differentiation-inducing factor 1"/>
    <property type="evidence" value="ECO:0007669"/>
    <property type="project" value="TreeGrafter"/>
</dbReference>
<feature type="region of interest" description="Disordered" evidence="6">
    <location>
        <begin position="401"/>
        <end position="448"/>
    </location>
</feature>
<dbReference type="OrthoDB" id="301415at2759"/>
<keyword evidence="3" id="KW-0547">Nucleotide-binding</keyword>
<dbReference type="GO" id="GO:0005524">
    <property type="term" value="F:ATP binding"/>
    <property type="evidence" value="ECO:0007669"/>
    <property type="project" value="UniProtKB-KW"/>
</dbReference>
<keyword evidence="2" id="KW-0808">Transferase</keyword>
<dbReference type="STRING" id="2316362.A0A4V1Q3Z2"/>
<name>A0A4V1Q3Z2_9AGAR</name>
<organism evidence="8 9">
    <name type="scientific">Candolleomyces aberdarensis</name>
    <dbReference type="NCBI Taxonomy" id="2316362"/>
    <lineage>
        <taxon>Eukaryota</taxon>
        <taxon>Fungi</taxon>
        <taxon>Dikarya</taxon>
        <taxon>Basidiomycota</taxon>
        <taxon>Agaricomycotina</taxon>
        <taxon>Agaricomycetes</taxon>
        <taxon>Agaricomycetidae</taxon>
        <taxon>Agaricales</taxon>
        <taxon>Agaricineae</taxon>
        <taxon>Psathyrellaceae</taxon>
        <taxon>Candolleomyces</taxon>
    </lineage>
</organism>
<feature type="compositionally biased region" description="Polar residues" evidence="6">
    <location>
        <begin position="415"/>
        <end position="431"/>
    </location>
</feature>
<evidence type="ECO:0000313" key="8">
    <source>
        <dbReference type="EMBL" id="RXW20278.1"/>
    </source>
</evidence>
<evidence type="ECO:0000256" key="1">
    <source>
        <dbReference type="ARBA" id="ARBA00022527"/>
    </source>
</evidence>
<dbReference type="AlphaFoldDB" id="A0A4V1Q3Z2"/>
<keyword evidence="9" id="KW-1185">Reference proteome</keyword>
<comment type="caution">
    <text evidence="8">The sequence shown here is derived from an EMBL/GenBank/DDBJ whole genome shotgun (WGS) entry which is preliminary data.</text>
</comment>
<keyword evidence="1" id="KW-0723">Serine/threonine-protein kinase</keyword>
<dbReference type="PANTHER" id="PTHR45992">
    <property type="entry name" value="EUKARYOTIC ELONGATION FACTOR 2 KINASE-RELATED"/>
    <property type="match status" value="1"/>
</dbReference>
<proteinExistence type="predicted"/>
<feature type="domain" description="Alpha-type protein kinase" evidence="7">
    <location>
        <begin position="151"/>
        <end position="396"/>
    </location>
</feature>
<reference evidence="8 9" key="1">
    <citation type="submission" date="2019-01" db="EMBL/GenBank/DDBJ databases">
        <title>Draft genome sequence of Psathyrella aberdarensis IHI B618.</title>
        <authorList>
            <person name="Buettner E."/>
            <person name="Kellner H."/>
        </authorList>
    </citation>
    <scope>NUCLEOTIDE SEQUENCE [LARGE SCALE GENOMIC DNA]</scope>
    <source>
        <strain evidence="8 9">IHI B618</strain>
    </source>
</reference>
<evidence type="ECO:0000256" key="4">
    <source>
        <dbReference type="ARBA" id="ARBA00022777"/>
    </source>
</evidence>
<gene>
    <name evidence="8" type="ORF">EST38_g5572</name>
</gene>
<dbReference type="PANTHER" id="PTHR45992:SF2">
    <property type="entry name" value="EUKARYOTIC ELONGATION FACTOR 2 KINASE"/>
    <property type="match status" value="1"/>
</dbReference>
<dbReference type="GO" id="GO:0004674">
    <property type="term" value="F:protein serine/threonine kinase activity"/>
    <property type="evidence" value="ECO:0007669"/>
    <property type="project" value="UniProtKB-KW"/>
</dbReference>
<evidence type="ECO:0000256" key="2">
    <source>
        <dbReference type="ARBA" id="ARBA00022679"/>
    </source>
</evidence>
<keyword evidence="5" id="KW-0067">ATP-binding</keyword>
<dbReference type="CDD" id="cd04515">
    <property type="entry name" value="Alpha_kinase"/>
    <property type="match status" value="1"/>
</dbReference>
<dbReference type="Proteomes" id="UP000290288">
    <property type="component" value="Unassembled WGS sequence"/>
</dbReference>
<dbReference type="SUPFAM" id="SSF56112">
    <property type="entry name" value="Protein kinase-like (PK-like)"/>
    <property type="match status" value="1"/>
</dbReference>
<accession>A0A4V1Q3Z2</accession>
<dbReference type="Gene3D" id="3.20.200.10">
    <property type="entry name" value="MHCK/EF2 kinase"/>
    <property type="match status" value="1"/>
</dbReference>
<dbReference type="Pfam" id="PF02816">
    <property type="entry name" value="Alpha_kinase"/>
    <property type="match status" value="1"/>
</dbReference>
<evidence type="ECO:0000256" key="5">
    <source>
        <dbReference type="ARBA" id="ARBA00022840"/>
    </source>
</evidence>
<dbReference type="EMBL" id="SDEE01000157">
    <property type="protein sequence ID" value="RXW20278.1"/>
    <property type="molecule type" value="Genomic_DNA"/>
</dbReference>
<evidence type="ECO:0000259" key="7">
    <source>
        <dbReference type="PROSITE" id="PS51158"/>
    </source>
</evidence>
<dbReference type="InterPro" id="IPR051852">
    <property type="entry name" value="Alpha-type_PK"/>
</dbReference>
<evidence type="ECO:0000256" key="3">
    <source>
        <dbReference type="ARBA" id="ARBA00022741"/>
    </source>
</evidence>